<keyword evidence="1" id="KW-0472">Membrane</keyword>
<keyword evidence="1" id="KW-0812">Transmembrane</keyword>
<dbReference type="RefSeq" id="WP_186457282.1">
    <property type="nucleotide sequence ID" value="NZ_VITN01000005.1"/>
</dbReference>
<feature type="transmembrane region" description="Helical" evidence="1">
    <location>
        <begin position="23"/>
        <end position="44"/>
    </location>
</feature>
<evidence type="ECO:0000313" key="2">
    <source>
        <dbReference type="EMBL" id="TWB21222.1"/>
    </source>
</evidence>
<protein>
    <submittedName>
        <fullName evidence="2">Uncharacterized protein</fullName>
    </submittedName>
</protein>
<organism evidence="2 3">
    <name type="scientific">Nitrospirillum amazonense</name>
    <dbReference type="NCBI Taxonomy" id="28077"/>
    <lineage>
        <taxon>Bacteria</taxon>
        <taxon>Pseudomonadati</taxon>
        <taxon>Pseudomonadota</taxon>
        <taxon>Alphaproteobacteria</taxon>
        <taxon>Rhodospirillales</taxon>
        <taxon>Azospirillaceae</taxon>
        <taxon>Nitrospirillum</taxon>
    </lineage>
</organism>
<proteinExistence type="predicted"/>
<dbReference type="AlphaFoldDB" id="A0A560FHY0"/>
<comment type="caution">
    <text evidence="2">The sequence shown here is derived from an EMBL/GenBank/DDBJ whole genome shotgun (WGS) entry which is preliminary data.</text>
</comment>
<evidence type="ECO:0000313" key="3">
    <source>
        <dbReference type="Proteomes" id="UP000319859"/>
    </source>
</evidence>
<sequence length="45" mass="4739">MTTFAASSRTTSFRFFKLLPDTAAVEGVAMMAVALLIAASINAML</sequence>
<name>A0A560FHY0_9PROT</name>
<accession>A0A560FHY0</accession>
<reference evidence="2 3" key="1">
    <citation type="submission" date="2019-06" db="EMBL/GenBank/DDBJ databases">
        <title>Genomic Encyclopedia of Type Strains, Phase IV (KMG-V): Genome sequencing to study the core and pangenomes of soil and plant-associated prokaryotes.</title>
        <authorList>
            <person name="Whitman W."/>
        </authorList>
    </citation>
    <scope>NUCLEOTIDE SEQUENCE [LARGE SCALE GENOMIC DNA]</scope>
    <source>
        <strain evidence="2 3">BR 11880</strain>
    </source>
</reference>
<gene>
    <name evidence="2" type="ORF">FBZ89_10592</name>
</gene>
<dbReference type="Proteomes" id="UP000319859">
    <property type="component" value="Unassembled WGS sequence"/>
</dbReference>
<dbReference type="EMBL" id="VITN01000005">
    <property type="protein sequence ID" value="TWB21222.1"/>
    <property type="molecule type" value="Genomic_DNA"/>
</dbReference>
<keyword evidence="1" id="KW-1133">Transmembrane helix</keyword>
<evidence type="ECO:0000256" key="1">
    <source>
        <dbReference type="SAM" id="Phobius"/>
    </source>
</evidence>